<gene>
    <name evidence="11" type="ORF">Pc13g03180</name>
    <name evidence="11" type="ORF">PCH_Pc13g03180</name>
</gene>
<keyword evidence="5" id="KW-0808">Transferase</keyword>
<feature type="domain" description="O-GlcNAc transferase C-terminal" evidence="10">
    <location>
        <begin position="1025"/>
        <end position="1215"/>
    </location>
</feature>
<evidence type="ECO:0000313" key="11">
    <source>
        <dbReference type="EMBL" id="CAP91387.1"/>
    </source>
</evidence>
<dbReference type="SUPFAM" id="SSF48452">
    <property type="entry name" value="TPR-like"/>
    <property type="match status" value="1"/>
</dbReference>
<proteinExistence type="inferred from homology"/>
<sequence>MYPTVAPFPSVQPHQRIHYNTDTLNQQMYDANDQLPVHNDPSKPPFNTIPRSRIPLPHPVQRLDPRDGSGYSSSTNMAEHTLRRKTPNGTLAAGYDGTLGDTVQPPAPKHILVSPMESGQFIPPQQGMQSENWQPMDQSATKQMNFPPVFKNDPAGNTIQGEVVQDVNGTSWVRPVNYPPGVDSMLNQTLPLQPSQRYLLQNGQYVPTVLPATLQSCLGPTASAGTGPFGPYWPDGVYIPYRPAAFRDARFESPSPFTKQMSQPFYDLNQPTFNQAQVPLGSHTDSGVAWGQSMPGLPTQDSLMKPLFPPRHSDQLPFHTRANRPLSGHPPPQSLNNEPTNWSSRPLHGFQTPGPAVVVNADFKEKVLSEAHGVYVDLLATIHQARRNSVSNAAVDGYPRFLKPSIYPKPPRQPGLDFSQAPPPDLTRHNSYPASQYDLQRQKFNAGSLRSNDPTSIPRVQTRRPSLNQFAHSRGSDTHMLGLRDTGCPSGVSPFTRARGSLFNEGSPMSNAASALSMLSDLCAESRWEWIDGMLLGGCLAYGLGDYHKAVRWYSRIITRDSTHVEAISNLAATMLALDRREEASQHWLRAVQLRPSFFEAVEHLIGLLCNSHRGREAVNIIDFVQTSLRHPKDGDCFKTDEHASEPESDAESNVSDACMYDKASFEYEDDMGQTQGIEPSSPDAKPLGFASSGYAISGAENGRMLALVHAKGNMLYALGDNAGAAAAFEDAVLIAAGRRRHGIQSIIKQIFAAFSSGPSNGYPQPEHDSKESILLYPDAALKTAKLVFPASGMPPGLQYVAEGISRNAATSTTSNSLLSLAKIYQDGMSSVGSSGATRSSPGVRDILALYYLSLSLQPSPSTANNVGILLAGIQNNPPARGSVRSNGETQHHLEIPGVVPGSGISLALAYYNYGLHLDSRHAHLYTNLGSLLKDIGQLHAAIKMYEQAVQCDGNFDIALANLANAVKDSGKVNDAIVYYKRAVKVNPEFAEAVCGLANALNSVCNWVGRDYPLSKYRRPQLPGALSAPNAPTVLPFHTFTCPLTAKQIRQISQRNGLRISTSTLRLPWLPATVFPPPSPPSPYLRVGYVSSDFNNHPLAHLMQSVFGLHDPSRVKSYCYATTPSDKSVHRQQIEKEAPVFYDASGWSVDRLVQQIVGDGIHILVNLNGYTRGARNEVFAARPAPIHMSFMGFAGTLGAEWCDYILADELSIPPETLSPGRRKTRIGDRLLEEDNGEEVEDWVYGEKIVFTRDTFFCCDHRQSAPDASEKHVSWEEEQARRWRMRKELFPKLSDDTIILGNFNQLYKVEPTTFRTWLRILARIPNAVLWLLRFPDTGEQNLRDIAKAWAGEETASRIIFTDVAPKNTHIARAKILDLFLDTPECNAHTTATDVLWSGTPLLTLPRYKYKMCSRMASSILSSALPSSEAGQRAREELIASSDEDYENKAIRLCLDLQYSGHEGYARGRLTDIRQMLFRDRYKNKLFDTARWVRDLETAYEAVWAQWVNGEEGDIWL</sequence>
<evidence type="ECO:0000256" key="4">
    <source>
        <dbReference type="ARBA" id="ARBA00022676"/>
    </source>
</evidence>
<comment type="pathway">
    <text evidence="1">Protein modification; protein glycosylation.</text>
</comment>
<feature type="region of interest" description="Disordered" evidence="9">
    <location>
        <begin position="404"/>
        <end position="433"/>
    </location>
</feature>
<dbReference type="GO" id="GO:0006493">
    <property type="term" value="P:protein O-linked glycosylation"/>
    <property type="evidence" value="ECO:0007669"/>
    <property type="project" value="TreeGrafter"/>
</dbReference>
<evidence type="ECO:0000256" key="7">
    <source>
        <dbReference type="ARBA" id="ARBA00022803"/>
    </source>
</evidence>
<dbReference type="eggNOG" id="KOG4626">
    <property type="taxonomic scope" value="Eukaryota"/>
</dbReference>
<dbReference type="Proteomes" id="UP000000724">
    <property type="component" value="Contig Pc00c13"/>
</dbReference>
<evidence type="ECO:0000259" key="10">
    <source>
        <dbReference type="Pfam" id="PF13844"/>
    </source>
</evidence>
<dbReference type="OMA" id="PSNGYPQ"/>
<dbReference type="Gene3D" id="3.40.50.2000">
    <property type="entry name" value="Glycogen Phosphorylase B"/>
    <property type="match status" value="1"/>
</dbReference>
<dbReference type="InterPro" id="IPR011990">
    <property type="entry name" value="TPR-like_helical_dom_sf"/>
</dbReference>
<keyword evidence="12" id="KW-1185">Reference proteome</keyword>
<dbReference type="FunFam" id="3.40.50.2000:FF:000110">
    <property type="entry name" value="UDP-N-acetylglucosaminyltransferase protein"/>
    <property type="match status" value="1"/>
</dbReference>
<dbReference type="PANTHER" id="PTHR44998:SF1">
    <property type="entry name" value="UDP-N-ACETYLGLUCOSAMINE--PEPTIDE N-ACETYLGLUCOSAMINYLTRANSFERASE 110 KDA SUBUNIT"/>
    <property type="match status" value="1"/>
</dbReference>
<dbReference type="STRING" id="500485.B6H1V5"/>
<organism evidence="11 12">
    <name type="scientific">Penicillium rubens (strain ATCC 28089 / DSM 1075 / NRRL 1951 / Wisconsin 54-1255)</name>
    <name type="common">Penicillium chrysogenum</name>
    <dbReference type="NCBI Taxonomy" id="500485"/>
    <lineage>
        <taxon>Eukaryota</taxon>
        <taxon>Fungi</taxon>
        <taxon>Dikarya</taxon>
        <taxon>Ascomycota</taxon>
        <taxon>Pezizomycotina</taxon>
        <taxon>Eurotiomycetes</taxon>
        <taxon>Eurotiomycetidae</taxon>
        <taxon>Eurotiales</taxon>
        <taxon>Aspergillaceae</taxon>
        <taxon>Penicillium</taxon>
        <taxon>Penicillium chrysogenum species complex</taxon>
    </lineage>
</organism>
<feature type="domain" description="O-GlcNAc transferase C-terminal" evidence="10">
    <location>
        <begin position="1291"/>
        <end position="1494"/>
    </location>
</feature>
<feature type="compositionally biased region" description="Basic and acidic residues" evidence="9">
    <location>
        <begin position="637"/>
        <end position="646"/>
    </location>
</feature>
<dbReference type="EMBL" id="AM920428">
    <property type="protein sequence ID" value="CAP91387.1"/>
    <property type="molecule type" value="Genomic_DNA"/>
</dbReference>
<evidence type="ECO:0000256" key="9">
    <source>
        <dbReference type="SAM" id="MobiDB-lite"/>
    </source>
</evidence>
<dbReference type="PROSITE" id="PS50005">
    <property type="entry name" value="TPR"/>
    <property type="match status" value="3"/>
</dbReference>
<evidence type="ECO:0000256" key="3">
    <source>
        <dbReference type="ARBA" id="ARBA00011970"/>
    </source>
</evidence>
<dbReference type="Pfam" id="PF13181">
    <property type="entry name" value="TPR_8"/>
    <property type="match status" value="1"/>
</dbReference>
<evidence type="ECO:0000256" key="2">
    <source>
        <dbReference type="ARBA" id="ARBA00005386"/>
    </source>
</evidence>
<dbReference type="SMART" id="SM00028">
    <property type="entry name" value="TPR"/>
    <property type="match status" value="5"/>
</dbReference>
<dbReference type="GO" id="GO:0097363">
    <property type="term" value="F:protein O-acetylglucosaminyltransferase activity"/>
    <property type="evidence" value="ECO:0007669"/>
    <property type="project" value="UniProtKB-EC"/>
</dbReference>
<feature type="repeat" description="TPR" evidence="8">
    <location>
        <begin position="957"/>
        <end position="990"/>
    </location>
</feature>
<dbReference type="CAZy" id="GT41">
    <property type="family name" value="Glycosyltransferase Family 41"/>
</dbReference>
<dbReference type="PANTHER" id="PTHR44998">
    <property type="match status" value="1"/>
</dbReference>
<feature type="region of interest" description="Disordered" evidence="9">
    <location>
        <begin position="47"/>
        <end position="89"/>
    </location>
</feature>
<evidence type="ECO:0000256" key="8">
    <source>
        <dbReference type="PROSITE-ProRule" id="PRU00339"/>
    </source>
</evidence>
<dbReference type="HOGENOM" id="CLU_001721_0_0_1"/>
<accession>B6H1V5</accession>
<protein>
    <recommendedName>
        <fullName evidence="3">protein O-GlcNAc transferase</fullName>
        <ecNumber evidence="3">2.4.1.255</ecNumber>
    </recommendedName>
</protein>
<comment type="similarity">
    <text evidence="2">Belongs to the glycosyltransferase 41 family. O-GlcNAc transferase subfamily.</text>
</comment>
<name>B6H1V5_PENRW</name>
<reference evidence="11 12" key="1">
    <citation type="journal article" date="2008" name="Nat. Biotechnol.">
        <title>Genome sequencing and analysis of the filamentous fungus Penicillium chrysogenum.</title>
        <authorList>
            <person name="van den Berg M.A."/>
            <person name="Albang R."/>
            <person name="Albermann K."/>
            <person name="Badger J.H."/>
            <person name="Daran J.-M."/>
            <person name="Driessen A.J.M."/>
            <person name="Garcia-Estrada C."/>
            <person name="Fedorova N.D."/>
            <person name="Harris D.M."/>
            <person name="Heijne W.H.M."/>
            <person name="Joardar V.S."/>
            <person name="Kiel J.A.K.W."/>
            <person name="Kovalchuk A."/>
            <person name="Martin J.F."/>
            <person name="Nierman W.C."/>
            <person name="Nijland J.G."/>
            <person name="Pronk J.T."/>
            <person name="Roubos J.A."/>
            <person name="van der Klei I.J."/>
            <person name="van Peij N.N.M.E."/>
            <person name="Veenhuis M."/>
            <person name="von Doehren H."/>
            <person name="Wagner C."/>
            <person name="Wortman J.R."/>
            <person name="Bovenberg R.A.L."/>
        </authorList>
    </citation>
    <scope>NUCLEOTIDE SEQUENCE [LARGE SCALE GENOMIC DNA]</scope>
    <source>
        <strain evidence="12">ATCC 28089 / DSM 1075 / NRRL 1951 / Wisconsin 54-1255</strain>
    </source>
</reference>
<dbReference type="InterPro" id="IPR029489">
    <property type="entry name" value="OGT/SEC/SPY_C"/>
</dbReference>
<dbReference type="FunFam" id="1.25.40.10:FF:000180">
    <property type="entry name" value="Related to UDP-N-acetylglucosaminyltransferase"/>
    <property type="match status" value="1"/>
</dbReference>
<dbReference type="Gene3D" id="3.40.50.11380">
    <property type="match status" value="1"/>
</dbReference>
<evidence type="ECO:0000313" key="12">
    <source>
        <dbReference type="Proteomes" id="UP000000724"/>
    </source>
</evidence>
<keyword evidence="7 8" id="KW-0802">TPR repeat</keyword>
<evidence type="ECO:0000256" key="5">
    <source>
        <dbReference type="ARBA" id="ARBA00022679"/>
    </source>
</evidence>
<dbReference type="Pfam" id="PF13844">
    <property type="entry name" value="Glyco_transf_41"/>
    <property type="match status" value="2"/>
</dbReference>
<feature type="region of interest" description="Disordered" evidence="9">
    <location>
        <begin position="637"/>
        <end position="656"/>
    </location>
</feature>
<evidence type="ECO:0000256" key="1">
    <source>
        <dbReference type="ARBA" id="ARBA00004922"/>
    </source>
</evidence>
<dbReference type="BioCyc" id="PCHR:PC13G03180-MONOMER"/>
<keyword evidence="6" id="KW-0677">Repeat</keyword>
<keyword evidence="4" id="KW-0328">Glycosyltransferase</keyword>
<dbReference type="VEuPathDB" id="FungiDB:PCH_Pc13g03180"/>
<dbReference type="InterPro" id="IPR019734">
    <property type="entry name" value="TPR_rpt"/>
</dbReference>
<feature type="repeat" description="TPR" evidence="8">
    <location>
        <begin position="565"/>
        <end position="598"/>
    </location>
</feature>
<evidence type="ECO:0000256" key="6">
    <source>
        <dbReference type="ARBA" id="ARBA00022737"/>
    </source>
</evidence>
<dbReference type="EC" id="2.4.1.255" evidence="3"/>
<feature type="region of interest" description="Disordered" evidence="9">
    <location>
        <begin position="320"/>
        <end position="342"/>
    </location>
</feature>
<dbReference type="OrthoDB" id="421121at2759"/>
<feature type="repeat" description="TPR" evidence="8">
    <location>
        <begin position="923"/>
        <end position="956"/>
    </location>
</feature>
<dbReference type="FunFam" id="3.40.50.11380:FF:000004">
    <property type="entry name" value="UDP-N-acetylglucosaminyltransferase (AFU_orthologue AFUA_1G03380)"/>
    <property type="match status" value="1"/>
</dbReference>
<dbReference type="Gene3D" id="1.25.40.10">
    <property type="entry name" value="Tetratricopeptide repeat domain"/>
    <property type="match status" value="3"/>
</dbReference>